<keyword evidence="1" id="KW-0805">Transcription regulation</keyword>
<organism evidence="5 6">
    <name type="scientific">Ottowia thiooxydans</name>
    <dbReference type="NCBI Taxonomy" id="219182"/>
    <lineage>
        <taxon>Bacteria</taxon>
        <taxon>Pseudomonadati</taxon>
        <taxon>Pseudomonadota</taxon>
        <taxon>Betaproteobacteria</taxon>
        <taxon>Burkholderiales</taxon>
        <taxon>Comamonadaceae</taxon>
        <taxon>Ottowia</taxon>
    </lineage>
</organism>
<dbReference type="InterPro" id="IPR050204">
    <property type="entry name" value="AraC_XylS_family_regulators"/>
</dbReference>
<dbReference type="SUPFAM" id="SSF46689">
    <property type="entry name" value="Homeodomain-like"/>
    <property type="match status" value="2"/>
</dbReference>
<dbReference type="PANTHER" id="PTHR46796:SF6">
    <property type="entry name" value="ARAC SUBFAMILY"/>
    <property type="match status" value="1"/>
</dbReference>
<evidence type="ECO:0000259" key="4">
    <source>
        <dbReference type="PROSITE" id="PS01124"/>
    </source>
</evidence>
<dbReference type="Pfam" id="PF12833">
    <property type="entry name" value="HTH_18"/>
    <property type="match status" value="1"/>
</dbReference>
<accession>A0ABV2Q3Z4</accession>
<dbReference type="InterPro" id="IPR009057">
    <property type="entry name" value="Homeodomain-like_sf"/>
</dbReference>
<dbReference type="Gene3D" id="1.10.10.60">
    <property type="entry name" value="Homeodomain-like"/>
    <property type="match status" value="1"/>
</dbReference>
<dbReference type="RefSeq" id="WP_354441397.1">
    <property type="nucleotide sequence ID" value="NZ_JBEPSH010000002.1"/>
</dbReference>
<evidence type="ECO:0000256" key="2">
    <source>
        <dbReference type="ARBA" id="ARBA00023125"/>
    </source>
</evidence>
<proteinExistence type="predicted"/>
<dbReference type="PROSITE" id="PS01124">
    <property type="entry name" value="HTH_ARAC_FAMILY_2"/>
    <property type="match status" value="1"/>
</dbReference>
<evidence type="ECO:0000256" key="1">
    <source>
        <dbReference type="ARBA" id="ARBA00023015"/>
    </source>
</evidence>
<feature type="domain" description="HTH araC/xylS-type" evidence="4">
    <location>
        <begin position="246"/>
        <end position="344"/>
    </location>
</feature>
<keyword evidence="2" id="KW-0238">DNA-binding</keyword>
<dbReference type="Proteomes" id="UP001549320">
    <property type="component" value="Unassembled WGS sequence"/>
</dbReference>
<reference evidence="5 6" key="1">
    <citation type="submission" date="2024-06" db="EMBL/GenBank/DDBJ databases">
        <title>Sorghum-associated microbial communities from plants grown in Nebraska, USA.</title>
        <authorList>
            <person name="Schachtman D."/>
        </authorList>
    </citation>
    <scope>NUCLEOTIDE SEQUENCE [LARGE SCALE GENOMIC DNA]</scope>
    <source>
        <strain evidence="5 6">2709</strain>
    </source>
</reference>
<gene>
    <name evidence="5" type="ORF">ABIE13_000844</name>
</gene>
<evidence type="ECO:0000256" key="3">
    <source>
        <dbReference type="ARBA" id="ARBA00023163"/>
    </source>
</evidence>
<dbReference type="InterPro" id="IPR018060">
    <property type="entry name" value="HTH_AraC"/>
</dbReference>
<dbReference type="SMART" id="SM00342">
    <property type="entry name" value="HTH_ARAC"/>
    <property type="match status" value="1"/>
</dbReference>
<protein>
    <submittedName>
        <fullName evidence="5">AraC-like DNA-binding protein</fullName>
    </submittedName>
</protein>
<keyword evidence="6" id="KW-1185">Reference proteome</keyword>
<keyword evidence="3" id="KW-0804">Transcription</keyword>
<evidence type="ECO:0000313" key="5">
    <source>
        <dbReference type="EMBL" id="MET4575744.1"/>
    </source>
</evidence>
<dbReference type="PANTHER" id="PTHR46796">
    <property type="entry name" value="HTH-TYPE TRANSCRIPTIONAL ACTIVATOR RHAS-RELATED"/>
    <property type="match status" value="1"/>
</dbReference>
<dbReference type="EMBL" id="JBEPSH010000002">
    <property type="protein sequence ID" value="MET4575744.1"/>
    <property type="molecule type" value="Genomic_DNA"/>
</dbReference>
<comment type="caution">
    <text evidence="5">The sequence shown here is derived from an EMBL/GenBank/DDBJ whole genome shotgun (WGS) entry which is preliminary data.</text>
</comment>
<sequence length="348" mass="39046">MPIRSHSVPFASMPAIPEDDFNATMWRLQATRHGGLPTLRGSLHNAHWPDDGGQLTQLRHTPWEGATALFFDFRLQRDLHIRLEPQDELLLTFFLAGEVKGSIGASRGHLRSLDFQRGRALLRTPNHDGGYLIQVPGACRNAFVQFRLRRAQIPLWLRSLGVHIDVHQMERLMHLNNGTVLCNAALTARVRAALERIRSQKVEAPSFAPLFQAHSVELLTYVLLDLMELLRPARSSTKADGSTALRKVRSCMDEAPARDWTVAELAAEAGCSEAQLQRSLRANTGQSVHQYLRNARLDLAARLLRETALPVRQVSEEAGWQCQGRFGAAFRERHGMAPLAFRRVGEPN</sequence>
<evidence type="ECO:0000313" key="6">
    <source>
        <dbReference type="Proteomes" id="UP001549320"/>
    </source>
</evidence>
<name>A0ABV2Q3Z4_9BURK</name>